<evidence type="ECO:0000313" key="1">
    <source>
        <dbReference type="EMBL" id="KZS92245.1"/>
    </source>
</evidence>
<accession>A0A164TC43</accession>
<name>A0A164TC43_9AGAM</name>
<dbReference type="EMBL" id="KV419411">
    <property type="protein sequence ID" value="KZS92245.1"/>
    <property type="molecule type" value="Genomic_DNA"/>
</dbReference>
<gene>
    <name evidence="1" type="ORF">SISNIDRAFT_467089</name>
</gene>
<evidence type="ECO:0000313" key="2">
    <source>
        <dbReference type="Proteomes" id="UP000076722"/>
    </source>
</evidence>
<keyword evidence="2" id="KW-1185">Reference proteome</keyword>
<protein>
    <submittedName>
        <fullName evidence="1">Uncharacterized protein</fullName>
    </submittedName>
</protein>
<dbReference type="Proteomes" id="UP000076722">
    <property type="component" value="Unassembled WGS sequence"/>
</dbReference>
<reference evidence="1 2" key="1">
    <citation type="journal article" date="2016" name="Mol. Biol. Evol.">
        <title>Comparative Genomics of Early-Diverging Mushroom-Forming Fungi Provides Insights into the Origins of Lignocellulose Decay Capabilities.</title>
        <authorList>
            <person name="Nagy L.G."/>
            <person name="Riley R."/>
            <person name="Tritt A."/>
            <person name="Adam C."/>
            <person name="Daum C."/>
            <person name="Floudas D."/>
            <person name="Sun H."/>
            <person name="Yadav J.S."/>
            <person name="Pangilinan J."/>
            <person name="Larsson K.H."/>
            <person name="Matsuura K."/>
            <person name="Barry K."/>
            <person name="Labutti K."/>
            <person name="Kuo R."/>
            <person name="Ohm R.A."/>
            <person name="Bhattacharya S.S."/>
            <person name="Shirouzu T."/>
            <person name="Yoshinaga Y."/>
            <person name="Martin F.M."/>
            <person name="Grigoriev I.V."/>
            <person name="Hibbett D.S."/>
        </authorList>
    </citation>
    <scope>NUCLEOTIDE SEQUENCE [LARGE SCALE GENOMIC DNA]</scope>
    <source>
        <strain evidence="1 2">HHB9708</strain>
    </source>
</reference>
<organism evidence="1 2">
    <name type="scientific">Sistotremastrum niveocremeum HHB9708</name>
    <dbReference type="NCBI Taxonomy" id="1314777"/>
    <lineage>
        <taxon>Eukaryota</taxon>
        <taxon>Fungi</taxon>
        <taxon>Dikarya</taxon>
        <taxon>Basidiomycota</taxon>
        <taxon>Agaricomycotina</taxon>
        <taxon>Agaricomycetes</taxon>
        <taxon>Sistotremastrales</taxon>
        <taxon>Sistotremastraceae</taxon>
        <taxon>Sertulicium</taxon>
        <taxon>Sertulicium niveocremeum</taxon>
    </lineage>
</organism>
<proteinExistence type="predicted"/>
<sequence length="420" mass="46983">MTMWTMSMVHNDSLGATTAAASGETSQGRGLPKNCLQTLHLLQEVALLRVRGLKGELEEEMRALGALQEIRTSSRKIGCLTCKDGCRGHCDKGFKDAREEEKTLRVNQTSVSGEDMVAQMLTTPWTASERKCQRSRCMTSTMRNLMGIAQAATVESGSGITLISEAAYRKVSKDAIKFHANEKKKLTLNSPRPDQIEKRNFETTNERRRKCYPVDHSSLKKQRAAPGQRRKKKALLAESEVRGKRLTLSRTCALLGMGTSLIERQKELLVKKRFRRICKVTKKRIVVQKGEVLGKAWMYFDLNGSMHPDQKLEAAQKRAHAMNSMTGPMKTTDSQETNLPGEELVHGVPVAMTAETRGDRTKKEELLTAVDAVLIWRGDKGQRMQAHVSARVHGNAEAMHGQVKVGILFNLDMTICNYMR</sequence>
<dbReference type="AlphaFoldDB" id="A0A164TC43"/>